<keyword evidence="7 9" id="KW-0460">Magnesium</keyword>
<dbReference type="Proteomes" id="UP001466331">
    <property type="component" value="Unassembled WGS sequence"/>
</dbReference>
<evidence type="ECO:0000259" key="12">
    <source>
        <dbReference type="Pfam" id="PF00365"/>
    </source>
</evidence>
<keyword evidence="9" id="KW-0547">Nucleotide-binding</keyword>
<dbReference type="HAMAP" id="MF_01976">
    <property type="entry name" value="Phosphofructokinase_III"/>
    <property type="match status" value="1"/>
</dbReference>
<feature type="binding site" evidence="9">
    <location>
        <position position="282"/>
    </location>
    <ligand>
        <name>substrate</name>
        <note>ligand shared between dimeric partners</note>
    </ligand>
</feature>
<sequence length="364" mass="39328">MTKTKCKRVGILTSGGDCPGLNAAIRGVAKSAYYKYGIEIIGISNGYRGLIEGDVRPLKAKDFDGILTRGGTILGTSREKPFKPDGRERDSDAGSRKADAIIENYKKLKLDCLVVLGGNGTHKTAYLLKKAGLNVIGLPKTIDNDIWGTDVTFGFHSAVDVATEAIDRLHSTAHSHNRVMVIELMGHKAGWLTLYAGIAGGGDVILIPEIPYCIDSIVEHLVKRSNQGKEFSIVAVAEGAISKKEANLAKEKKKKHKKESKYPSIGYEIAKKIEKKSGMETRVTVLGYLQRGGTPNPYDRVLATAFGTAAADLLAMGRYGYMLAMRNNHVVPVPLEEVAGRLKRVPPDHGLISTARDIGTCLGD</sequence>
<evidence type="ECO:0000256" key="8">
    <source>
        <dbReference type="ARBA" id="ARBA00023152"/>
    </source>
</evidence>
<feature type="site" description="Important for substrate specificity; cannot use PPi as phosphoryl donor" evidence="9">
    <location>
        <position position="120"/>
    </location>
</feature>
<evidence type="ECO:0000313" key="14">
    <source>
        <dbReference type="Proteomes" id="UP001466331"/>
    </source>
</evidence>
<keyword evidence="4 9" id="KW-0808">Transferase</keyword>
<dbReference type="PANTHER" id="PTHR13697:SF52">
    <property type="entry name" value="ATP-DEPENDENT 6-PHOSPHOFRUCTOKINASE 3"/>
    <property type="match status" value="1"/>
</dbReference>
<keyword evidence="14" id="KW-1185">Reference proteome</keyword>
<evidence type="ECO:0000313" key="13">
    <source>
        <dbReference type="EMBL" id="MEM5947253.1"/>
    </source>
</evidence>
<dbReference type="Pfam" id="PF00365">
    <property type="entry name" value="PFK"/>
    <property type="match status" value="1"/>
</dbReference>
<evidence type="ECO:0000256" key="10">
    <source>
        <dbReference type="SAM" id="Coils"/>
    </source>
</evidence>
<dbReference type="RefSeq" id="WP_420068703.1">
    <property type="nucleotide sequence ID" value="NZ_JBCHKQ010000001.1"/>
</dbReference>
<comment type="caution">
    <text evidence="9">Lacks conserved residue(s) required for the propagation of feature annotation.</text>
</comment>
<dbReference type="InterPro" id="IPR035966">
    <property type="entry name" value="PKF_sf"/>
</dbReference>
<feature type="binding site" description="in other chain" evidence="9">
    <location>
        <position position="238"/>
    </location>
    <ligand>
        <name>substrate</name>
        <note>ligand shared between dimeric partners</note>
    </ligand>
</feature>
<keyword evidence="5 9" id="KW-0479">Metal-binding</keyword>
<feature type="binding site" description="in other chain" evidence="9">
    <location>
        <begin position="141"/>
        <end position="143"/>
    </location>
    <ligand>
        <name>substrate</name>
        <note>ligand shared between dimeric partners</note>
    </ligand>
</feature>
<organism evidence="13 14">
    <name type="scientific">Rarispira pelagica</name>
    <dbReference type="NCBI Taxonomy" id="3141764"/>
    <lineage>
        <taxon>Bacteria</taxon>
        <taxon>Pseudomonadati</taxon>
        <taxon>Spirochaetota</taxon>
        <taxon>Spirochaetia</taxon>
        <taxon>Winmispirales</taxon>
        <taxon>Winmispiraceae</taxon>
        <taxon>Rarispira</taxon>
    </lineage>
</organism>
<feature type="binding site" evidence="9">
    <location>
        <position position="178"/>
    </location>
    <ligand>
        <name>substrate</name>
        <note>ligand shared between dimeric partners</note>
    </ligand>
</feature>
<evidence type="ECO:0000256" key="11">
    <source>
        <dbReference type="SAM" id="MobiDB-lite"/>
    </source>
</evidence>
<feature type="domain" description="Phosphofructokinase" evidence="12">
    <location>
        <begin position="8"/>
        <end position="314"/>
    </location>
</feature>
<dbReference type="NCBIfam" id="NF002872">
    <property type="entry name" value="PRK03202.1"/>
    <property type="match status" value="1"/>
</dbReference>
<dbReference type="SUPFAM" id="SSF53784">
    <property type="entry name" value="Phosphofructokinase"/>
    <property type="match status" value="1"/>
</dbReference>
<accession>A0ABU9U9B6</accession>
<dbReference type="EMBL" id="JBCHKQ010000001">
    <property type="protein sequence ID" value="MEM5947253.1"/>
    <property type="molecule type" value="Genomic_DNA"/>
</dbReference>
<evidence type="ECO:0000256" key="2">
    <source>
        <dbReference type="ARBA" id="ARBA00004679"/>
    </source>
</evidence>
<feature type="binding site" evidence="9">
    <location>
        <begin position="78"/>
        <end position="79"/>
    </location>
    <ligand>
        <name>ATP</name>
        <dbReference type="ChEBI" id="CHEBI:30616"/>
    </ligand>
</feature>
<comment type="subunit">
    <text evidence="9">Homodimer or homotetramer.</text>
</comment>
<keyword evidence="9" id="KW-0067">ATP-binding</keyword>
<evidence type="ECO:0000256" key="5">
    <source>
        <dbReference type="ARBA" id="ARBA00022723"/>
    </source>
</evidence>
<dbReference type="PIRSF" id="PIRSF000532">
    <property type="entry name" value="ATP_PFK_prok"/>
    <property type="match status" value="1"/>
</dbReference>
<feature type="binding site" evidence="9">
    <location>
        <position position="119"/>
    </location>
    <ligand>
        <name>Mg(2+)</name>
        <dbReference type="ChEBI" id="CHEBI:18420"/>
        <note>catalytic</note>
    </ligand>
</feature>
<feature type="coiled-coil region" evidence="10">
    <location>
        <begin position="234"/>
        <end position="261"/>
    </location>
</feature>
<comment type="pathway">
    <text evidence="2 9">Carbohydrate degradation; glycolysis; D-glyceraldehyde 3-phosphate and glycerone phosphate from D-glucose: step 3/4.</text>
</comment>
<evidence type="ECO:0000256" key="1">
    <source>
        <dbReference type="ARBA" id="ARBA00001946"/>
    </source>
</evidence>
<evidence type="ECO:0000256" key="7">
    <source>
        <dbReference type="ARBA" id="ARBA00022842"/>
    </source>
</evidence>
<comment type="cofactor">
    <cofactor evidence="1 9">
        <name>Mg(2+)</name>
        <dbReference type="ChEBI" id="CHEBI:18420"/>
    </cofactor>
</comment>
<gene>
    <name evidence="9" type="primary">pfkA</name>
    <name evidence="13" type="ORF">WKV44_01725</name>
</gene>
<dbReference type="Gene3D" id="3.40.50.460">
    <property type="entry name" value="Phosphofructokinase domain"/>
    <property type="match status" value="1"/>
</dbReference>
<proteinExistence type="inferred from homology"/>
<reference evidence="13 14" key="1">
    <citation type="submission" date="2024-03" db="EMBL/GenBank/DDBJ databases">
        <title>Ignisphaera cupida sp. nov., a hyperthermophilic hydrolytic archaeon from a hot spring of Kamchatka, and proposal of Ignisphaeraceae fam. nov.</title>
        <authorList>
            <person name="Podosokorskaya O.A."/>
            <person name="Elcheninov A.G."/>
            <person name="Maltseva A.I."/>
            <person name="Zayulina K.S."/>
            <person name="Novikov A."/>
            <person name="Merkel A.Y."/>
        </authorList>
    </citation>
    <scope>NUCLEOTIDE SEQUENCE [LARGE SCALE GENOMIC DNA]</scope>
    <source>
        <strain evidence="13 14">38H-sp</strain>
    </source>
</reference>
<keyword evidence="10" id="KW-0175">Coiled coil</keyword>
<dbReference type="GO" id="GO:0003872">
    <property type="term" value="F:6-phosphofructokinase activity"/>
    <property type="evidence" value="ECO:0007669"/>
    <property type="project" value="UniProtKB-EC"/>
</dbReference>
<comment type="caution">
    <text evidence="13">The sequence shown here is derived from an EMBL/GenBank/DDBJ whole genome shotgun (WGS) entry which is preliminary data.</text>
</comment>
<feature type="binding site" evidence="9">
    <location>
        <position position="16"/>
    </location>
    <ligand>
        <name>ATP</name>
        <dbReference type="ChEBI" id="CHEBI:30616"/>
    </ligand>
</feature>
<comment type="subcellular location">
    <subcellularLocation>
        <location evidence="9">Cytoplasm</location>
    </subcellularLocation>
</comment>
<protein>
    <recommendedName>
        <fullName evidence="9">ATP-dependent 6-phosphofructokinase</fullName>
        <shortName evidence="9">ATP-PFK</shortName>
        <shortName evidence="9">Phosphofructokinase</shortName>
        <ecNumber evidence="9">2.7.1.11</ecNumber>
    </recommendedName>
    <alternativeName>
        <fullName evidence="9">Phosphohexokinase</fullName>
    </alternativeName>
</protein>
<dbReference type="InterPro" id="IPR022953">
    <property type="entry name" value="ATP_PFK"/>
</dbReference>
<comment type="function">
    <text evidence="9">Catalyzes the phosphorylation of D-fructose 6-phosphate to fructose 1,6-bisphosphate by ATP, the first committing step of glycolysis.</text>
</comment>
<feature type="binding site" description="in other chain" evidence="9">
    <location>
        <begin position="185"/>
        <end position="187"/>
    </location>
    <ligand>
        <name>substrate</name>
        <note>ligand shared between dimeric partners</note>
    </ligand>
</feature>
<dbReference type="InterPro" id="IPR012829">
    <property type="entry name" value="Phosphofructokinase_III"/>
</dbReference>
<evidence type="ECO:0000256" key="4">
    <source>
        <dbReference type="ARBA" id="ARBA00022679"/>
    </source>
</evidence>
<evidence type="ECO:0000256" key="6">
    <source>
        <dbReference type="ARBA" id="ARBA00022777"/>
    </source>
</evidence>
<dbReference type="PRINTS" id="PR00476">
    <property type="entry name" value="PHFRCTKINASE"/>
</dbReference>
<comment type="similarity">
    <text evidence="9">Belongs to the phosphofructokinase type A (PFKA) family. Mixed-substrate PFK group III subfamily.</text>
</comment>
<dbReference type="InterPro" id="IPR000023">
    <property type="entry name" value="Phosphofructokinase_dom"/>
</dbReference>
<dbReference type="EC" id="2.7.1.11" evidence="9"/>
<evidence type="ECO:0000256" key="9">
    <source>
        <dbReference type="HAMAP-Rule" id="MF_01976"/>
    </source>
</evidence>
<name>A0ABU9U9B6_9SPIR</name>
<feature type="binding site" evidence="9">
    <location>
        <begin position="118"/>
        <end position="121"/>
    </location>
    <ligand>
        <name>ATP</name>
        <dbReference type="ChEBI" id="CHEBI:30616"/>
    </ligand>
</feature>
<feature type="active site" description="Proton acceptor" evidence="9">
    <location>
        <position position="143"/>
    </location>
</feature>
<keyword evidence="6 9" id="KW-0418">Kinase</keyword>
<feature type="compositionally biased region" description="Basic and acidic residues" evidence="11">
    <location>
        <begin position="77"/>
        <end position="95"/>
    </location>
</feature>
<feature type="binding site" description="in other chain" evidence="9">
    <location>
        <begin position="288"/>
        <end position="291"/>
    </location>
    <ligand>
        <name>substrate</name>
        <note>ligand shared between dimeric partners</note>
    </ligand>
</feature>
<feature type="region of interest" description="Disordered" evidence="11">
    <location>
        <begin position="72"/>
        <end position="95"/>
    </location>
</feature>
<dbReference type="PANTHER" id="PTHR13697">
    <property type="entry name" value="PHOSPHOFRUCTOKINASE"/>
    <property type="match status" value="1"/>
</dbReference>
<dbReference type="InterPro" id="IPR012003">
    <property type="entry name" value="ATP_PFK_prok-type"/>
</dbReference>
<keyword evidence="8 9" id="KW-0324">Glycolysis</keyword>
<comment type="catalytic activity">
    <reaction evidence="9">
        <text>beta-D-fructose 6-phosphate + ATP = beta-D-fructose 1,6-bisphosphate + ADP + H(+)</text>
        <dbReference type="Rhea" id="RHEA:16109"/>
        <dbReference type="ChEBI" id="CHEBI:15378"/>
        <dbReference type="ChEBI" id="CHEBI:30616"/>
        <dbReference type="ChEBI" id="CHEBI:32966"/>
        <dbReference type="ChEBI" id="CHEBI:57634"/>
        <dbReference type="ChEBI" id="CHEBI:456216"/>
        <dbReference type="EC" id="2.7.1.11"/>
    </reaction>
</comment>
<keyword evidence="3 9" id="KW-0963">Cytoplasm</keyword>
<dbReference type="Gene3D" id="3.40.50.450">
    <property type="match status" value="1"/>
</dbReference>
<evidence type="ECO:0000256" key="3">
    <source>
        <dbReference type="ARBA" id="ARBA00022490"/>
    </source>
</evidence>